<organism evidence="1 2">
    <name type="scientific">Brevundimonas nasdae</name>
    <dbReference type="NCBI Taxonomy" id="172043"/>
    <lineage>
        <taxon>Bacteria</taxon>
        <taxon>Pseudomonadati</taxon>
        <taxon>Pseudomonadota</taxon>
        <taxon>Alphaproteobacteria</taxon>
        <taxon>Caulobacterales</taxon>
        <taxon>Caulobacteraceae</taxon>
        <taxon>Brevundimonas</taxon>
    </lineage>
</organism>
<protein>
    <submittedName>
        <fullName evidence="1">DUF4214 domain-containing protein</fullName>
    </submittedName>
</protein>
<reference evidence="1" key="1">
    <citation type="submission" date="2023-03" db="EMBL/GenBank/DDBJ databases">
        <title>Genome sequence of Brevundimonas nasdae SJTX8.</title>
        <authorList>
            <person name="Liang R."/>
        </authorList>
    </citation>
    <scope>NUCLEOTIDE SEQUENCE</scope>
    <source>
        <strain evidence="1">X8</strain>
    </source>
</reference>
<keyword evidence="2" id="KW-1185">Reference proteome</keyword>
<evidence type="ECO:0000313" key="2">
    <source>
        <dbReference type="Proteomes" id="UP001302493"/>
    </source>
</evidence>
<evidence type="ECO:0000313" key="1">
    <source>
        <dbReference type="EMBL" id="WOB78884.1"/>
    </source>
</evidence>
<proteinExistence type="predicted"/>
<accession>A0ACD4VQK8</accession>
<dbReference type="Proteomes" id="UP001302493">
    <property type="component" value="Chromosome"/>
</dbReference>
<name>A0ACD4VQK8_9CAUL</name>
<sequence>MPTLLNSRTFGGPSQVDHSGSMSNWLFGSDAGGSMSNFAICGCCGRLVSDSVSDGHQGVIVNIDSRGGSGPNGKPSLSTTDAGLQITRGNGSWITAGQPLGTAATVTFAFRASATTMPTDTAGFTQFTAIQIAATLLALRSWSDVANIVFQQVDDGSGYSNNASILFGNYSSGQNGAAAFAYGPGTVSSTSNSGDVWVNSSLSYNAVPLMLAYGQQVLTHEIGHALGLRHPADYNASEGVSITYQNDATYFEDSRQYTLMSYFSETNTGGAFLGSYSSAPLLDDISAIQRLYGANMSTRTGDTIYGFNSNTGVAWYGPGSQNRMIFAVWDAGGVDTLDFSGYSGTQTIDLRQGHFSSVVGMTGNVSIALGAVIENAIGETGNDTIFGNAADNVITGNGGSDTIDGGLGTDTVVFSGPRSAYQIVWDGQVGTVTGNGTTTTVRNVELLRFTDQTFTLTPSGPLTVTGDVTDNRIDGTNFGDSLGGAGGNDVLNGFGGADYLNGGSGNDTLDGGDGDDTLVGGTGDDILIGGTGWDTADYTGTTVGLNADLSTGIVTSGFDTDTLSGIEQINGTAASDVIRGDAGANIIRGGGGADRIYGGGGDDQLFAGVGGISNAPDIYKTRGTANASISAAISIDDGFDGLRREGIADVVMPHATVLAQTHGGVEYYAVTVGAGGVLLVDIDNASFDSTVRIFNSAGVEIAQNDDTPSSNPEGASQNSYLSIQVQTAGVYYIQVGQFSNGSGTGGFATSAPPAGSQYTMHVSVSTHGVSANGLVTGSVLDGGAGNDLLYGNSANDTLLGGEGDDQLLGGDGNDTLNGGAGSDRIDGGTGYDVAVYSGLVRGYAIHTSMTTSQGVEGGVDTLSSIEESRFIDGSLVFDANSNAAAIQRLYDATFDRLADNAGLNSWLGALRNGVSLVDVANGFTQSKEFQDRYANTSNQQFVEEMYRFSLGREGDSQGVQSWTALLNDGTLTRGRVLLEFSESAEHRSQMSWITTQGVWVQDETTVAIARLYDAVLGRLPDQSGLTSWANVADNSGVTLLQIADAFTQSSEFQSRFGSLSNQQFIEQLYRFSLDREGDAAGIQSWVNVLNNGVSRARVVLEFSESAEHVRNTLSLTENGVVFQGQGQPSGAESSADYAKAVDAPFVLPTFDDFIDLNVIHQPGHIDKMIAPTFEVPPTVADWAPPTQNPSLFHIEDLALATTWHHLDDRVQANNWMH</sequence>
<dbReference type="EMBL" id="CP119180">
    <property type="protein sequence ID" value="WOB78884.1"/>
    <property type="molecule type" value="Genomic_DNA"/>
</dbReference>
<gene>
    <name evidence="1" type="ORF">PZA08_01600</name>
</gene>